<reference evidence="1 2" key="1">
    <citation type="journal article" date="2016" name="Nat. Commun.">
        <title>Thousands of microbial genomes shed light on interconnected biogeochemical processes in an aquifer system.</title>
        <authorList>
            <person name="Anantharaman K."/>
            <person name="Brown C.T."/>
            <person name="Hug L.A."/>
            <person name="Sharon I."/>
            <person name="Castelle C.J."/>
            <person name="Probst A.J."/>
            <person name="Thomas B.C."/>
            <person name="Singh A."/>
            <person name="Wilkins M.J."/>
            <person name="Karaoz U."/>
            <person name="Brodie E.L."/>
            <person name="Williams K.H."/>
            <person name="Hubbard S.S."/>
            <person name="Banfield J.F."/>
        </authorList>
    </citation>
    <scope>NUCLEOTIDE SEQUENCE [LARGE SCALE GENOMIC DNA]</scope>
</reference>
<proteinExistence type="predicted"/>
<protein>
    <submittedName>
        <fullName evidence="1">Uncharacterized protein</fullName>
    </submittedName>
</protein>
<sequence>MLIAEDIPLASVRKIYGKSFPGTNPHHLVPRSRNGSGGHFNLFPYNRKAHSAYHHLFWNLKIDEVWNNLDKTHQSIFDTDRKYCYQWWISSCFLDKGTEKERERFEKSKQERLVKLLPVSEFKKYWIECFGNNSVNHARLLLKYMMLFMIFGVNMADTNSLFNNDDLTIFFETSPSKGYRLWAFEICFGSSTAKVQTIKTKISKVLKKAANISP</sequence>
<gene>
    <name evidence="1" type="ORF">A2817_00165</name>
</gene>
<evidence type="ECO:0000313" key="2">
    <source>
        <dbReference type="Proteomes" id="UP000177594"/>
    </source>
</evidence>
<dbReference type="EMBL" id="MGIZ01000032">
    <property type="protein sequence ID" value="OGM98775.1"/>
    <property type="molecule type" value="Genomic_DNA"/>
</dbReference>
<accession>A0A1F8EFJ0</accession>
<organism evidence="1 2">
    <name type="scientific">Candidatus Yanofskybacteria bacterium RIFCSPHIGHO2_01_FULL_39_8b</name>
    <dbReference type="NCBI Taxonomy" id="1802659"/>
    <lineage>
        <taxon>Bacteria</taxon>
        <taxon>Candidatus Yanofskyibacteriota</taxon>
    </lineage>
</organism>
<dbReference type="AlphaFoldDB" id="A0A1F8EFJ0"/>
<comment type="caution">
    <text evidence="1">The sequence shown here is derived from an EMBL/GenBank/DDBJ whole genome shotgun (WGS) entry which is preliminary data.</text>
</comment>
<dbReference type="Proteomes" id="UP000177594">
    <property type="component" value="Unassembled WGS sequence"/>
</dbReference>
<name>A0A1F8EFJ0_9BACT</name>
<evidence type="ECO:0000313" key="1">
    <source>
        <dbReference type="EMBL" id="OGM98775.1"/>
    </source>
</evidence>